<keyword evidence="2" id="KW-1185">Reference proteome</keyword>
<reference evidence="1 2" key="1">
    <citation type="submission" date="2024-11" db="EMBL/GenBank/DDBJ databases">
        <title>Adaptive evolution of stress response genes in parasites aligns with host niche diversity.</title>
        <authorList>
            <person name="Hahn C."/>
            <person name="Resl P."/>
        </authorList>
    </citation>
    <scope>NUCLEOTIDE SEQUENCE [LARGE SCALE GENOMIC DNA]</scope>
    <source>
        <strain evidence="1">EGGRZ-B1_66</strain>
        <tissue evidence="1">Body</tissue>
    </source>
</reference>
<proteinExistence type="predicted"/>
<sequence length="104" mass="12334">MGMKCLSSTQEWVYSTLRILSSKLTALGPQVRFYKTKDHLFQRRVQWPFKCLACRAVLFPDLRLQLFSTWIHPVLEFGCKVWNLSKLGLDRQIEFVQRQVTRTL</sequence>
<dbReference type="Proteomes" id="UP001626550">
    <property type="component" value="Unassembled WGS sequence"/>
</dbReference>
<evidence type="ECO:0000313" key="2">
    <source>
        <dbReference type="Proteomes" id="UP001626550"/>
    </source>
</evidence>
<gene>
    <name evidence="1" type="ORF">Ciccas_000479</name>
</gene>
<evidence type="ECO:0000313" key="1">
    <source>
        <dbReference type="EMBL" id="KAL3320852.1"/>
    </source>
</evidence>
<protein>
    <submittedName>
        <fullName evidence="1">Uncharacterized protein</fullName>
    </submittedName>
</protein>
<name>A0ABD2QMU6_9PLAT</name>
<accession>A0ABD2QMU6</accession>
<comment type="caution">
    <text evidence="1">The sequence shown here is derived from an EMBL/GenBank/DDBJ whole genome shotgun (WGS) entry which is preliminary data.</text>
</comment>
<organism evidence="1 2">
    <name type="scientific">Cichlidogyrus casuarinus</name>
    <dbReference type="NCBI Taxonomy" id="1844966"/>
    <lineage>
        <taxon>Eukaryota</taxon>
        <taxon>Metazoa</taxon>
        <taxon>Spiralia</taxon>
        <taxon>Lophotrochozoa</taxon>
        <taxon>Platyhelminthes</taxon>
        <taxon>Monogenea</taxon>
        <taxon>Monopisthocotylea</taxon>
        <taxon>Dactylogyridea</taxon>
        <taxon>Ancyrocephalidae</taxon>
        <taxon>Cichlidogyrus</taxon>
    </lineage>
</organism>
<dbReference type="AlphaFoldDB" id="A0ABD2QMU6"/>
<dbReference type="EMBL" id="JBJKFK010000025">
    <property type="protein sequence ID" value="KAL3320852.1"/>
    <property type="molecule type" value="Genomic_DNA"/>
</dbReference>